<dbReference type="GO" id="GO:0006364">
    <property type="term" value="P:rRNA processing"/>
    <property type="evidence" value="ECO:0007669"/>
    <property type="project" value="UniProtKB-KW"/>
</dbReference>
<dbReference type="OrthoDB" id="431715at2759"/>
<dbReference type="SUPFAM" id="SSF50978">
    <property type="entry name" value="WD40 repeat-like"/>
    <property type="match status" value="1"/>
</dbReference>
<dbReference type="FunCoup" id="A0A316YZV3">
    <property type="interactions" value="606"/>
</dbReference>
<dbReference type="PANTHER" id="PTHR19924:SF26">
    <property type="entry name" value="U3 SMALL NUCLEOLAR RNA-ASSOCIATED PROTEIN 15 HOMOLOG"/>
    <property type="match status" value="1"/>
</dbReference>
<reference evidence="9 10" key="1">
    <citation type="journal article" date="2018" name="Mol. Biol. Evol.">
        <title>Broad Genomic Sampling Reveals a Smut Pathogenic Ancestry of the Fungal Clade Ustilaginomycotina.</title>
        <authorList>
            <person name="Kijpornyongpan T."/>
            <person name="Mondo S.J."/>
            <person name="Barry K."/>
            <person name="Sandor L."/>
            <person name="Lee J."/>
            <person name="Lipzen A."/>
            <person name="Pangilinan J."/>
            <person name="LaButti K."/>
            <person name="Hainaut M."/>
            <person name="Henrissat B."/>
            <person name="Grigoriev I.V."/>
            <person name="Spatafora J.W."/>
            <person name="Aime M.C."/>
        </authorList>
    </citation>
    <scope>NUCLEOTIDE SEQUENCE [LARGE SCALE GENOMIC DNA]</scope>
    <source>
        <strain evidence="9 10">MCA 4198</strain>
    </source>
</reference>
<dbReference type="InParanoid" id="A0A316YZV3"/>
<keyword evidence="5" id="KW-0539">Nucleus</keyword>
<sequence>MEYQKLRPLTGHKPAPSTGSPESLYWRQFKAPVFVKEFAPINSINFVPPATYAAPKEVNDPSAPSSSNSAASKQKFAVTSATRVQIYSMRTDKVTRTVSRFNDVARCGSFRSDGKLLVAGDDSGLIQVFDASSRSILRTLKGHELPVHVSRFSSTPTQILSASDDRTVRLWDLLEEKEIRIFSSHTDYVRSAIVSPDNPSLLLSGSYDGTVKLWDARMAENDGCAINMRHGAPVEDVLIFPTGGGGVALSAGGPVLRAWDLMMAGRCTNAVSNHSKTITSLSLSMSSGAGATAAAGLGGIRVLSAGLDHLVKVYDPAKEYKVVHTMRYPAPILCLAVSPDESHIAAGMADGTLCIRKRQLRASELQHRQEQNQSYEYFVGAGGSQQPQSHSGTQQDEIRVESVRRQRLKPYDKLLKKFQHSDALDAVLRKDVPPSVTFALLAELRDRSSADGSLDGLRRAIEGRDDVTLEPLLRFLLRQSSNPSYTSLVSDCLNVIIDIYAPVLGQSPLIDELFGRIWSKVTDELKLQRNLVEVKGSLEMLMARSAMG</sequence>
<dbReference type="Proteomes" id="UP000245768">
    <property type="component" value="Unassembled WGS sequence"/>
</dbReference>
<accession>A0A316YZV3</accession>
<dbReference type="InterPro" id="IPR019775">
    <property type="entry name" value="WD40_repeat_CS"/>
</dbReference>
<keyword evidence="10" id="KW-1185">Reference proteome</keyword>
<dbReference type="PROSITE" id="PS50294">
    <property type="entry name" value="WD_REPEATS_REGION"/>
    <property type="match status" value="2"/>
</dbReference>
<evidence type="ECO:0000259" key="8">
    <source>
        <dbReference type="Pfam" id="PF09384"/>
    </source>
</evidence>
<gene>
    <name evidence="9" type="ORF">FA10DRAFT_277887</name>
</gene>
<proteinExistence type="predicted"/>
<organism evidence="9 10">
    <name type="scientific">Acaromyces ingoldii</name>
    <dbReference type="NCBI Taxonomy" id="215250"/>
    <lineage>
        <taxon>Eukaryota</taxon>
        <taxon>Fungi</taxon>
        <taxon>Dikarya</taxon>
        <taxon>Basidiomycota</taxon>
        <taxon>Ustilaginomycotina</taxon>
        <taxon>Exobasidiomycetes</taxon>
        <taxon>Exobasidiales</taxon>
        <taxon>Cryptobasidiaceae</taxon>
        <taxon>Acaromyces</taxon>
    </lineage>
</organism>
<dbReference type="Pfam" id="PF09384">
    <property type="entry name" value="UTP15_C"/>
    <property type="match status" value="1"/>
</dbReference>
<feature type="domain" description="U3 small nucleolar RNA-associated protein 15 C-terminal" evidence="8">
    <location>
        <begin position="393"/>
        <end position="541"/>
    </location>
</feature>
<dbReference type="InterPro" id="IPR036322">
    <property type="entry name" value="WD40_repeat_dom_sf"/>
</dbReference>
<evidence type="ECO:0000256" key="5">
    <source>
        <dbReference type="ARBA" id="ARBA00023242"/>
    </source>
</evidence>
<dbReference type="PANTHER" id="PTHR19924">
    <property type="entry name" value="UTP15 U3 SMALL NUCLEOLAR RNA-ASSOCIATED PROTEIN 15 FAMILY MEMBER"/>
    <property type="match status" value="1"/>
</dbReference>
<dbReference type="GO" id="GO:0045943">
    <property type="term" value="P:positive regulation of transcription by RNA polymerase I"/>
    <property type="evidence" value="ECO:0007669"/>
    <property type="project" value="TreeGrafter"/>
</dbReference>
<dbReference type="PROSITE" id="PS00678">
    <property type="entry name" value="WD_REPEATS_1"/>
    <property type="match status" value="1"/>
</dbReference>
<dbReference type="Gene3D" id="2.130.10.10">
    <property type="entry name" value="YVTN repeat-like/Quinoprotein amine dehydrogenase"/>
    <property type="match status" value="2"/>
</dbReference>
<keyword evidence="4" id="KW-0677">Repeat</keyword>
<evidence type="ECO:0000313" key="9">
    <source>
        <dbReference type="EMBL" id="PWN94314.1"/>
    </source>
</evidence>
<evidence type="ECO:0000256" key="2">
    <source>
        <dbReference type="ARBA" id="ARBA00022552"/>
    </source>
</evidence>
<dbReference type="EMBL" id="KZ819634">
    <property type="protein sequence ID" value="PWN94314.1"/>
    <property type="molecule type" value="Genomic_DNA"/>
</dbReference>
<protein>
    <submittedName>
        <fullName evidence="9">WD40 repeat-like protein</fullName>
    </submittedName>
</protein>
<dbReference type="STRING" id="215250.A0A316YZV3"/>
<feature type="region of interest" description="Disordered" evidence="7">
    <location>
        <begin position="1"/>
        <end position="21"/>
    </location>
</feature>
<feature type="repeat" description="WD" evidence="6">
    <location>
        <begin position="182"/>
        <end position="215"/>
    </location>
</feature>
<name>A0A316YZV3_9BASI</name>
<dbReference type="Pfam" id="PF00400">
    <property type="entry name" value="WD40"/>
    <property type="match status" value="3"/>
</dbReference>
<dbReference type="GO" id="GO:0005730">
    <property type="term" value="C:nucleolus"/>
    <property type="evidence" value="ECO:0007669"/>
    <property type="project" value="UniProtKB-SubCell"/>
</dbReference>
<keyword evidence="2" id="KW-0698">rRNA processing</keyword>
<dbReference type="PRINTS" id="PR00320">
    <property type="entry name" value="GPROTEINBRPT"/>
</dbReference>
<evidence type="ECO:0000256" key="6">
    <source>
        <dbReference type="PROSITE-ProRule" id="PRU00221"/>
    </source>
</evidence>
<evidence type="ECO:0000256" key="4">
    <source>
        <dbReference type="ARBA" id="ARBA00022737"/>
    </source>
</evidence>
<evidence type="ECO:0000313" key="10">
    <source>
        <dbReference type="Proteomes" id="UP000245768"/>
    </source>
</evidence>
<feature type="repeat" description="WD" evidence="6">
    <location>
        <begin position="140"/>
        <end position="181"/>
    </location>
</feature>
<dbReference type="GeneID" id="37045329"/>
<dbReference type="InterPro" id="IPR020472">
    <property type="entry name" value="WD40_PAC1"/>
</dbReference>
<keyword evidence="3 6" id="KW-0853">WD repeat</keyword>
<comment type="subcellular location">
    <subcellularLocation>
        <location evidence="1">Nucleus</location>
        <location evidence="1">Nucleolus</location>
    </subcellularLocation>
</comment>
<dbReference type="RefSeq" id="XP_025381512.1">
    <property type="nucleotide sequence ID" value="XM_025523413.1"/>
</dbReference>
<dbReference type="SMART" id="SM00320">
    <property type="entry name" value="WD40"/>
    <property type="match status" value="6"/>
</dbReference>
<dbReference type="AlphaFoldDB" id="A0A316YZV3"/>
<dbReference type="PROSITE" id="PS50082">
    <property type="entry name" value="WD_REPEATS_2"/>
    <property type="match status" value="2"/>
</dbReference>
<dbReference type="InterPro" id="IPR018983">
    <property type="entry name" value="U3_snoRNA-assocProt_15_C"/>
</dbReference>
<dbReference type="CDD" id="cd00200">
    <property type="entry name" value="WD40"/>
    <property type="match status" value="1"/>
</dbReference>
<evidence type="ECO:0000256" key="3">
    <source>
        <dbReference type="ARBA" id="ARBA00022574"/>
    </source>
</evidence>
<dbReference type="InterPro" id="IPR015943">
    <property type="entry name" value="WD40/YVTN_repeat-like_dom_sf"/>
</dbReference>
<evidence type="ECO:0000256" key="1">
    <source>
        <dbReference type="ARBA" id="ARBA00004604"/>
    </source>
</evidence>
<dbReference type="InterPro" id="IPR001680">
    <property type="entry name" value="WD40_rpt"/>
</dbReference>
<evidence type="ECO:0000256" key="7">
    <source>
        <dbReference type="SAM" id="MobiDB-lite"/>
    </source>
</evidence>